<reference evidence="3 4" key="1">
    <citation type="journal article" date="2011" name="J. Virol.">
        <title>The genome of yoka poxvirus.</title>
        <authorList>
            <person name="Zhao G."/>
            <person name="Droit L."/>
            <person name="Tesh R.B."/>
            <person name="Popov V.L."/>
            <person name="Little N.S."/>
            <person name="Upton C."/>
            <person name="Virgin H.W."/>
            <person name="Wang D."/>
        </authorList>
    </citation>
    <scope>NUCLEOTIDE SEQUENCE [LARGE SCALE GENOMIC DNA]</scope>
    <source>
        <strain evidence="3">DakArB 4268</strain>
    </source>
</reference>
<dbReference type="GeneID" id="11107315"/>
<gene>
    <name evidence="3" type="ORF">YKV180</name>
</gene>
<keyword evidence="4" id="KW-1185">Reference proteome</keyword>
<dbReference type="Pfam" id="PF09372">
    <property type="entry name" value="PRANC"/>
    <property type="match status" value="1"/>
</dbReference>
<name>G3EI72_9POXV</name>
<dbReference type="Proteomes" id="UP000164653">
    <property type="component" value="Segment"/>
</dbReference>
<dbReference type="InterPro" id="IPR001810">
    <property type="entry name" value="F-box_dom"/>
</dbReference>
<proteinExistence type="predicted"/>
<dbReference type="PROSITE" id="PS50181">
    <property type="entry name" value="FBOX"/>
    <property type="match status" value="1"/>
</dbReference>
<evidence type="ECO:0000313" key="4">
    <source>
        <dbReference type="Proteomes" id="UP000164653"/>
    </source>
</evidence>
<feature type="domain" description="F-box" evidence="2">
    <location>
        <begin position="35"/>
        <end position="61"/>
    </location>
</feature>
<evidence type="ECO:0000259" key="2">
    <source>
        <dbReference type="PROSITE" id="PS50181"/>
    </source>
</evidence>
<dbReference type="EMBL" id="HQ849551">
    <property type="protein sequence ID" value="AEN03769.1"/>
    <property type="molecule type" value="Genomic_DNA"/>
</dbReference>
<dbReference type="RefSeq" id="YP_004821533.1">
    <property type="nucleotide sequence ID" value="NC_015960.1"/>
</dbReference>
<organism evidence="3 4">
    <name type="scientific">Yokapox virus</name>
    <dbReference type="NCBI Taxonomy" id="1076255"/>
    <lineage>
        <taxon>Viruses</taxon>
        <taxon>Varidnaviria</taxon>
        <taxon>Bamfordvirae</taxon>
        <taxon>Nucleocytoviricota</taxon>
        <taxon>Pokkesviricetes</taxon>
        <taxon>Chitovirales</taxon>
        <taxon>Poxviridae</taxon>
        <taxon>Chordopoxvirinae</taxon>
        <taxon>Centapoxvirus</taxon>
        <taxon>Centapoxvirus yokapox</taxon>
    </lineage>
</organism>
<dbReference type="InterPro" id="IPR018272">
    <property type="entry name" value="PRANC_domain"/>
</dbReference>
<evidence type="ECO:0000313" key="3">
    <source>
        <dbReference type="EMBL" id="AEN03769.1"/>
    </source>
</evidence>
<sequence length="78" mass="9400">MYDDIIKMCYISMQNKNNLINKVINKLKTSIIDNNSRLSQLPFEIIYNIISKLSIYDLNSILYGKKHYKRYNYILLLY</sequence>
<protein>
    <submittedName>
        <fullName evidence="3">Truncated large ankyrin-like protein</fullName>
    </submittedName>
</protein>
<evidence type="ECO:0000256" key="1">
    <source>
        <dbReference type="ARBA" id="ARBA00023043"/>
    </source>
</evidence>
<dbReference type="KEGG" id="vg:11107315"/>
<keyword evidence="1" id="KW-0040">ANK repeat</keyword>
<accession>G3EI72</accession>